<evidence type="ECO:0000313" key="1">
    <source>
        <dbReference type="EMBL" id="CAI8929464.1"/>
    </source>
</evidence>
<protein>
    <submittedName>
        <fullName evidence="1">Uncharacterized protein</fullName>
    </submittedName>
</protein>
<sequence length="86" mass="9856">MNLSRRNVGIGLRDSQWNLAMQSIKNKLEISDLRQLSRYFVATHSSATHGTLRMKDRIALPGYFINPIQRLQKQGDGLEGVRFGRQ</sequence>
<organism evidence="1 2">
    <name type="scientific">Methylocaldum szegediense</name>
    <dbReference type="NCBI Taxonomy" id="73780"/>
    <lineage>
        <taxon>Bacteria</taxon>
        <taxon>Pseudomonadati</taxon>
        <taxon>Pseudomonadota</taxon>
        <taxon>Gammaproteobacteria</taxon>
        <taxon>Methylococcales</taxon>
        <taxon>Methylococcaceae</taxon>
        <taxon>Methylocaldum</taxon>
    </lineage>
</organism>
<proteinExistence type="predicted"/>
<reference evidence="1 2" key="1">
    <citation type="submission" date="2023-03" db="EMBL/GenBank/DDBJ databases">
        <authorList>
            <person name="Pearce D."/>
        </authorList>
    </citation>
    <scope>NUCLEOTIDE SEQUENCE [LARGE SCALE GENOMIC DNA]</scope>
    <source>
        <strain evidence="1">Msz</strain>
    </source>
</reference>
<dbReference type="EMBL" id="OX458333">
    <property type="protein sequence ID" value="CAI8929464.1"/>
    <property type="molecule type" value="Genomic_DNA"/>
</dbReference>
<gene>
    <name evidence="1" type="ORF">MSZNOR_4006</name>
</gene>
<evidence type="ECO:0000313" key="2">
    <source>
        <dbReference type="Proteomes" id="UP001162030"/>
    </source>
</evidence>
<accession>A0ABM9I6S6</accession>
<name>A0ABM9I6S6_9GAMM</name>
<dbReference type="Proteomes" id="UP001162030">
    <property type="component" value="Chromosome"/>
</dbReference>
<keyword evidence="2" id="KW-1185">Reference proteome</keyword>